<gene>
    <name evidence="1" type="ORF">C4S77_11105</name>
</gene>
<sequence length="259" mass="29609">MFSCYGQKNVINFNPRYLPDKIYKKNITQMCVIQLEIQGNKEMLEEIIKNGIENPAIQTEKEREKILITTGKLSPNHTFPISGKTENIENSKLKGIAFKGFCKLGNSPIINSLDSLQLKKDIEQKLILYIEKLLRENIISQRKIKIGDSISVVSPLINYSTENLNIDLKEATIYYLQKIKGKKVFFNFTQNYITKAAINKSQFSGNGKGKGILVYDLEKQFIIYSKSSGKVELDSGNIYPDINFSIKMKFNTKEKNTIK</sequence>
<name>A0A2S8A779_9FLAO</name>
<evidence type="ECO:0000313" key="2">
    <source>
        <dbReference type="Proteomes" id="UP000238042"/>
    </source>
</evidence>
<reference evidence="1 2" key="1">
    <citation type="submission" date="2018-02" db="EMBL/GenBank/DDBJ databases">
        <title>Genome sequences of Apibacter spp., gut symbionts of Asian honey bees.</title>
        <authorList>
            <person name="Kwong W.K."/>
            <person name="Steele M.I."/>
            <person name="Moran N.A."/>
        </authorList>
    </citation>
    <scope>NUCLEOTIDE SEQUENCE [LARGE SCALE GENOMIC DNA]</scope>
    <source>
        <strain evidence="2">wkB301</strain>
    </source>
</reference>
<comment type="caution">
    <text evidence="1">The sequence shown here is derived from an EMBL/GenBank/DDBJ whole genome shotgun (WGS) entry which is preliminary data.</text>
</comment>
<proteinExistence type="predicted"/>
<protein>
    <submittedName>
        <fullName evidence="1">Uncharacterized protein</fullName>
    </submittedName>
</protein>
<dbReference type="EMBL" id="PSZM01000046">
    <property type="protein sequence ID" value="PQL90435.1"/>
    <property type="molecule type" value="Genomic_DNA"/>
</dbReference>
<organism evidence="1 2">
    <name type="scientific">Apibacter adventoris</name>
    <dbReference type="NCBI Taxonomy" id="1679466"/>
    <lineage>
        <taxon>Bacteria</taxon>
        <taxon>Pseudomonadati</taxon>
        <taxon>Bacteroidota</taxon>
        <taxon>Flavobacteriia</taxon>
        <taxon>Flavobacteriales</taxon>
        <taxon>Weeksellaceae</taxon>
        <taxon>Apibacter</taxon>
    </lineage>
</organism>
<dbReference type="Proteomes" id="UP000238042">
    <property type="component" value="Unassembled WGS sequence"/>
</dbReference>
<keyword evidence="2" id="KW-1185">Reference proteome</keyword>
<accession>A0A2S8A779</accession>
<dbReference type="AlphaFoldDB" id="A0A2S8A779"/>
<evidence type="ECO:0000313" key="1">
    <source>
        <dbReference type="EMBL" id="PQL90435.1"/>
    </source>
</evidence>